<dbReference type="Gene3D" id="3.40.800.10">
    <property type="entry name" value="Ureohydrolase domain"/>
    <property type="match status" value="1"/>
</dbReference>
<dbReference type="OrthoDB" id="9789727at2"/>
<dbReference type="PANTHER" id="PTHR11358:SF26">
    <property type="entry name" value="GUANIDINO ACID HYDROLASE, MITOCHONDRIAL"/>
    <property type="match status" value="1"/>
</dbReference>
<evidence type="ECO:0000256" key="2">
    <source>
        <dbReference type="ARBA" id="ARBA00022723"/>
    </source>
</evidence>
<dbReference type="Proteomes" id="UP000237968">
    <property type="component" value="Unassembled WGS sequence"/>
</dbReference>
<dbReference type="GO" id="GO:0008783">
    <property type="term" value="F:agmatinase activity"/>
    <property type="evidence" value="ECO:0007669"/>
    <property type="project" value="UniProtKB-EC"/>
</dbReference>
<dbReference type="EC" id="3.5.3.11" evidence="6"/>
<dbReference type="Pfam" id="PF00491">
    <property type="entry name" value="Arginase"/>
    <property type="match status" value="1"/>
</dbReference>
<feature type="binding site" evidence="4">
    <location>
        <position position="139"/>
    </location>
    <ligand>
        <name>Mn(2+)</name>
        <dbReference type="ChEBI" id="CHEBI:29035"/>
        <label>1</label>
    </ligand>
</feature>
<dbReference type="PROSITE" id="PS51409">
    <property type="entry name" value="ARGINASE_2"/>
    <property type="match status" value="1"/>
</dbReference>
<dbReference type="GO" id="GO:0046872">
    <property type="term" value="F:metal ion binding"/>
    <property type="evidence" value="ECO:0007669"/>
    <property type="project" value="UniProtKB-KW"/>
</dbReference>
<evidence type="ECO:0000256" key="3">
    <source>
        <dbReference type="ARBA" id="ARBA00022801"/>
    </source>
</evidence>
<dbReference type="AlphaFoldDB" id="A0A2S9XR78"/>
<dbReference type="PANTHER" id="PTHR11358">
    <property type="entry name" value="ARGINASE/AGMATINASE"/>
    <property type="match status" value="1"/>
</dbReference>
<keyword evidence="7" id="KW-1185">Reference proteome</keyword>
<reference evidence="6 7" key="1">
    <citation type="submission" date="2018-03" db="EMBL/GenBank/DDBJ databases">
        <title>Draft Genome Sequences of the Obligatory Marine Myxobacteria Enhygromyxa salina SWB005.</title>
        <authorList>
            <person name="Poehlein A."/>
            <person name="Moghaddam J.A."/>
            <person name="Harms H."/>
            <person name="Alanjari M."/>
            <person name="Koenig G.M."/>
            <person name="Daniel R."/>
            <person name="Schaeberle T.F."/>
        </authorList>
    </citation>
    <scope>NUCLEOTIDE SEQUENCE [LARGE SCALE GENOMIC DNA]</scope>
    <source>
        <strain evidence="6 7">SWB005</strain>
    </source>
</reference>
<dbReference type="PIRSF" id="PIRSF036979">
    <property type="entry name" value="Arginase"/>
    <property type="match status" value="1"/>
</dbReference>
<dbReference type="RefSeq" id="WP_106393270.1">
    <property type="nucleotide sequence ID" value="NZ_PVNK01000171.1"/>
</dbReference>
<feature type="binding site" evidence="4">
    <location>
        <position position="137"/>
    </location>
    <ligand>
        <name>Mn(2+)</name>
        <dbReference type="ChEBI" id="CHEBI:29035"/>
        <label>1</label>
    </ligand>
</feature>
<proteinExistence type="inferred from homology"/>
<keyword evidence="3 5" id="KW-0378">Hydrolase</keyword>
<dbReference type="InterPro" id="IPR005925">
    <property type="entry name" value="Agmatinase-rel"/>
</dbReference>
<protein>
    <submittedName>
        <fullName evidence="6">Agmatinase</fullName>
        <ecNumber evidence="6">3.5.3.11</ecNumber>
    </submittedName>
</protein>
<dbReference type="InterPro" id="IPR006035">
    <property type="entry name" value="Ureohydrolase"/>
</dbReference>
<keyword evidence="4" id="KW-0464">Manganese</keyword>
<evidence type="ECO:0000256" key="4">
    <source>
        <dbReference type="PIRSR" id="PIRSR036979-1"/>
    </source>
</evidence>
<sequence length="299" mass="31677">MSDAPKFLGAGPAAAADDARAALVGVPYDGAVTYRGGASEGPEALRLASDSIETYCPKLDRSLDDFSYVDLGDLDLSAPAAGAGSTPGERLVRGLRAQLDALPALPLIAIGGDHLVAYPFVERALEQHPQLQIIHVDAHMDLREAWEGEPYNHATVLGRLRERMGPDHRLHQWGIRSGERAEYQLAASDPRVELLAPTLAPIAARIRELLARDLPIYVTLDVDGIDPADIPGTGTPEPDGLRFGDVEAALGEIARAPTAGPGLVGADVVELAPRLDPSGRSQVAVARLVRTLLLALVRS</sequence>
<comment type="similarity">
    <text evidence="1">Belongs to the arginase family. Agmatinase subfamily.</text>
</comment>
<comment type="cofactor">
    <cofactor evidence="4">
        <name>Mn(2+)</name>
        <dbReference type="ChEBI" id="CHEBI:29035"/>
    </cofactor>
    <text evidence="4">Binds 2 manganese ions per subunit.</text>
</comment>
<feature type="binding site" evidence="4">
    <location>
        <position position="221"/>
    </location>
    <ligand>
        <name>Mn(2+)</name>
        <dbReference type="ChEBI" id="CHEBI:29035"/>
        <label>1</label>
    </ligand>
</feature>
<gene>
    <name evidence="6" type="primary">speB</name>
    <name evidence="6" type="ORF">ENSA5_39590</name>
</gene>
<comment type="caution">
    <text evidence="6">The sequence shown here is derived from an EMBL/GenBank/DDBJ whole genome shotgun (WGS) entry which is preliminary data.</text>
</comment>
<dbReference type="InterPro" id="IPR023696">
    <property type="entry name" value="Ureohydrolase_dom_sf"/>
</dbReference>
<accession>A0A2S9XR78</accession>
<dbReference type="InterPro" id="IPR020855">
    <property type="entry name" value="Ureohydrolase_Mn_BS"/>
</dbReference>
<dbReference type="EMBL" id="PVNK01000171">
    <property type="protein sequence ID" value="PRP95374.1"/>
    <property type="molecule type" value="Genomic_DNA"/>
</dbReference>
<organism evidence="6 7">
    <name type="scientific">Enhygromyxa salina</name>
    <dbReference type="NCBI Taxonomy" id="215803"/>
    <lineage>
        <taxon>Bacteria</taxon>
        <taxon>Pseudomonadati</taxon>
        <taxon>Myxococcota</taxon>
        <taxon>Polyangia</taxon>
        <taxon>Nannocystales</taxon>
        <taxon>Nannocystaceae</taxon>
        <taxon>Enhygromyxa</taxon>
    </lineage>
</organism>
<keyword evidence="2 4" id="KW-0479">Metal-binding</keyword>
<dbReference type="NCBIfam" id="TIGR01230">
    <property type="entry name" value="agmatinase"/>
    <property type="match status" value="1"/>
</dbReference>
<feature type="binding site" evidence="4">
    <location>
        <position position="141"/>
    </location>
    <ligand>
        <name>Mn(2+)</name>
        <dbReference type="ChEBI" id="CHEBI:29035"/>
        <label>1</label>
    </ligand>
</feature>
<evidence type="ECO:0000256" key="1">
    <source>
        <dbReference type="ARBA" id="ARBA00009227"/>
    </source>
</evidence>
<feature type="binding site" evidence="4">
    <location>
        <position position="223"/>
    </location>
    <ligand>
        <name>Mn(2+)</name>
        <dbReference type="ChEBI" id="CHEBI:29035"/>
        <label>1</label>
    </ligand>
</feature>
<evidence type="ECO:0000313" key="7">
    <source>
        <dbReference type="Proteomes" id="UP000237968"/>
    </source>
</evidence>
<dbReference type="SUPFAM" id="SSF52768">
    <property type="entry name" value="Arginase/deacetylase"/>
    <property type="match status" value="1"/>
</dbReference>
<feature type="binding site" evidence="4">
    <location>
        <position position="114"/>
    </location>
    <ligand>
        <name>Mn(2+)</name>
        <dbReference type="ChEBI" id="CHEBI:29035"/>
        <label>1</label>
    </ligand>
</feature>
<evidence type="ECO:0000313" key="6">
    <source>
        <dbReference type="EMBL" id="PRP95374.1"/>
    </source>
</evidence>
<evidence type="ECO:0000256" key="5">
    <source>
        <dbReference type="RuleBase" id="RU003684"/>
    </source>
</evidence>
<dbReference type="GO" id="GO:0033389">
    <property type="term" value="P:putrescine biosynthetic process from arginine, via agmatine"/>
    <property type="evidence" value="ECO:0007669"/>
    <property type="project" value="TreeGrafter"/>
</dbReference>
<name>A0A2S9XR78_9BACT</name>
<dbReference type="PROSITE" id="PS01053">
    <property type="entry name" value="ARGINASE_1"/>
    <property type="match status" value="1"/>
</dbReference>